<proteinExistence type="inferred from homology"/>
<dbReference type="InterPro" id="IPR003785">
    <property type="entry name" value="Creatininase/forma_Hydrolase"/>
</dbReference>
<dbReference type="RefSeq" id="WP_097644242.1">
    <property type="nucleotide sequence ID" value="NZ_NQWI01000047.1"/>
</dbReference>
<keyword evidence="3" id="KW-0378">Hydrolase</keyword>
<protein>
    <recommendedName>
        <fullName evidence="8">Creatininase</fullName>
    </recommendedName>
</protein>
<dbReference type="InterPro" id="IPR024087">
    <property type="entry name" value="Creatininase-like_sf"/>
</dbReference>
<dbReference type="Proteomes" id="UP000220527">
    <property type="component" value="Unassembled WGS sequence"/>
</dbReference>
<dbReference type="GO" id="GO:0046872">
    <property type="term" value="F:metal ion binding"/>
    <property type="evidence" value="ECO:0007669"/>
    <property type="project" value="UniProtKB-KW"/>
</dbReference>
<comment type="cofactor">
    <cofactor evidence="1">
        <name>Zn(2+)</name>
        <dbReference type="ChEBI" id="CHEBI:29105"/>
    </cofactor>
</comment>
<dbReference type="GO" id="GO:0009231">
    <property type="term" value="P:riboflavin biosynthetic process"/>
    <property type="evidence" value="ECO:0007669"/>
    <property type="project" value="TreeGrafter"/>
</dbReference>
<evidence type="ECO:0000256" key="1">
    <source>
        <dbReference type="ARBA" id="ARBA00001947"/>
    </source>
</evidence>
<accession>A0A2A6RJA3</accession>
<keyword evidence="4" id="KW-0862">Zinc</keyword>
<dbReference type="EMBL" id="NQWI01000047">
    <property type="protein sequence ID" value="PDW02938.1"/>
    <property type="molecule type" value="Genomic_DNA"/>
</dbReference>
<dbReference type="AlphaFoldDB" id="A0A2A6RJA3"/>
<dbReference type="Gene3D" id="3.40.50.10310">
    <property type="entry name" value="Creatininase"/>
    <property type="match status" value="1"/>
</dbReference>
<sequence>MKNRVNWGRYAELRPHELVHIRETTPVVYLPWGGLTWHGPHLPLGLDLLIAEAVAERAARRTGGVLLPMVAWPIEGVPHQDTLSLSATTVRITLAETFAAIAHNGWHVAVLVSGHYSQAHDLLLLEAAMDAIKEHNLLVLAIPPLALVDEEMLDHGALWETSTLLALRPELVDLDALGQGPLTPAESGVVGRDPRYTASSSLGVTALNLAVERIIIAVEDLLNRRDPTPLIALYGNRRERFQAFIARYGNDPERAARAWWEEVSQREE</sequence>
<keyword evidence="7" id="KW-1185">Reference proteome</keyword>
<dbReference type="PANTHER" id="PTHR35005:SF1">
    <property type="entry name" value="2-AMINO-5-FORMYLAMINO-6-RIBOSYLAMINOPYRIMIDIN-4(3H)-ONE 5'-MONOPHOSPHATE DEFORMYLASE"/>
    <property type="match status" value="1"/>
</dbReference>
<evidence type="ECO:0000256" key="5">
    <source>
        <dbReference type="ARBA" id="ARBA00024029"/>
    </source>
</evidence>
<evidence type="ECO:0008006" key="8">
    <source>
        <dbReference type="Google" id="ProtNLM"/>
    </source>
</evidence>
<organism evidence="6 7">
    <name type="scientific">Candidatus Viridilinea mediisalina</name>
    <dbReference type="NCBI Taxonomy" id="2024553"/>
    <lineage>
        <taxon>Bacteria</taxon>
        <taxon>Bacillati</taxon>
        <taxon>Chloroflexota</taxon>
        <taxon>Chloroflexia</taxon>
        <taxon>Chloroflexales</taxon>
        <taxon>Chloroflexineae</taxon>
        <taxon>Oscillochloridaceae</taxon>
        <taxon>Candidatus Viridilinea</taxon>
    </lineage>
</organism>
<comment type="similarity">
    <text evidence="5">Belongs to the creatininase superfamily.</text>
</comment>
<comment type="caution">
    <text evidence="6">The sequence shown here is derived from an EMBL/GenBank/DDBJ whole genome shotgun (WGS) entry which is preliminary data.</text>
</comment>
<reference evidence="7" key="1">
    <citation type="submission" date="2017-08" db="EMBL/GenBank/DDBJ databases">
        <authorList>
            <person name="Grouzdev D.S."/>
            <person name="Gaisin V.A."/>
            <person name="Rysina M.S."/>
            <person name="Gorlenko V.M."/>
        </authorList>
    </citation>
    <scope>NUCLEOTIDE SEQUENCE [LARGE SCALE GENOMIC DNA]</scope>
    <source>
        <strain evidence="7">Kir15-3F</strain>
    </source>
</reference>
<evidence type="ECO:0000313" key="6">
    <source>
        <dbReference type="EMBL" id="PDW02938.1"/>
    </source>
</evidence>
<dbReference type="SUPFAM" id="SSF102215">
    <property type="entry name" value="Creatininase"/>
    <property type="match status" value="1"/>
</dbReference>
<name>A0A2A6RJA3_9CHLR</name>
<evidence type="ECO:0000256" key="2">
    <source>
        <dbReference type="ARBA" id="ARBA00022723"/>
    </source>
</evidence>
<dbReference type="GO" id="GO:0016811">
    <property type="term" value="F:hydrolase activity, acting on carbon-nitrogen (but not peptide) bonds, in linear amides"/>
    <property type="evidence" value="ECO:0007669"/>
    <property type="project" value="TreeGrafter"/>
</dbReference>
<dbReference type="Pfam" id="PF02633">
    <property type="entry name" value="Creatininase"/>
    <property type="match status" value="1"/>
</dbReference>
<dbReference type="OrthoDB" id="9801445at2"/>
<evidence type="ECO:0000256" key="3">
    <source>
        <dbReference type="ARBA" id="ARBA00022801"/>
    </source>
</evidence>
<dbReference type="PANTHER" id="PTHR35005">
    <property type="entry name" value="3-DEHYDRO-SCYLLO-INOSOSE HYDROLASE"/>
    <property type="match status" value="1"/>
</dbReference>
<evidence type="ECO:0000313" key="7">
    <source>
        <dbReference type="Proteomes" id="UP000220527"/>
    </source>
</evidence>
<evidence type="ECO:0000256" key="4">
    <source>
        <dbReference type="ARBA" id="ARBA00022833"/>
    </source>
</evidence>
<keyword evidence="2" id="KW-0479">Metal-binding</keyword>
<gene>
    <name evidence="6" type="ORF">CJ255_11480</name>
</gene>